<dbReference type="EMBL" id="CP182909">
    <property type="protein sequence ID" value="XPM63590.1"/>
    <property type="molecule type" value="Genomic_DNA"/>
</dbReference>
<organism evidence="1 2">
    <name type="scientific">Desertifilum tharense IPPAS B-1220</name>
    <dbReference type="NCBI Taxonomy" id="1781255"/>
    <lineage>
        <taxon>Bacteria</taxon>
        <taxon>Bacillati</taxon>
        <taxon>Cyanobacteriota</taxon>
        <taxon>Cyanophyceae</taxon>
        <taxon>Desertifilales</taxon>
        <taxon>Desertifilaceae</taxon>
        <taxon>Desertifilum</taxon>
    </lineage>
</organism>
<evidence type="ECO:0000313" key="1">
    <source>
        <dbReference type="EMBL" id="XPM63590.1"/>
    </source>
</evidence>
<gene>
    <name evidence="1" type="ORF">BH720_030670</name>
</gene>
<name>A0ACD5GRT3_9CYAN</name>
<sequence>MTNSELHVMPLATQPPVQQLSTKAWLRKNLFSTWYNSLITIVLGGILFRSAWGFFQ</sequence>
<dbReference type="Proteomes" id="UP000095472">
    <property type="component" value="Chromosome"/>
</dbReference>
<proteinExistence type="predicted"/>
<keyword evidence="2" id="KW-1185">Reference proteome</keyword>
<protein>
    <submittedName>
        <fullName evidence="1">Uncharacterized protein</fullName>
    </submittedName>
</protein>
<accession>A0ACD5GRT3</accession>
<reference evidence="1 2" key="1">
    <citation type="journal article" date="2016" name="Genome Announc.">
        <title>Draft Genome Sequence of the Thermotolerant Cyanobacterium Desertifilum sp. IPPAS B-1220.</title>
        <authorList>
            <person name="Mironov K.S."/>
            <person name="Sinetova M.A."/>
            <person name="Bolatkhan K."/>
            <person name="Zayadan B.K."/>
            <person name="Ustinova V.V."/>
            <person name="Kupriyanova E.V."/>
            <person name="Skrypnik A.N."/>
            <person name="Gogoleva N.E."/>
            <person name="Gogolev Y.V."/>
            <person name="Los D.A."/>
        </authorList>
    </citation>
    <scope>NUCLEOTIDE SEQUENCE [LARGE SCALE GENOMIC DNA]</scope>
    <source>
        <strain evidence="1 2">IPPAS B-1220</strain>
    </source>
</reference>
<evidence type="ECO:0000313" key="2">
    <source>
        <dbReference type="Proteomes" id="UP000095472"/>
    </source>
</evidence>